<evidence type="ECO:0000259" key="3">
    <source>
        <dbReference type="PROSITE" id="PS51253"/>
    </source>
</evidence>
<dbReference type="PROSITE" id="PS51253">
    <property type="entry name" value="HTH_CENPB"/>
    <property type="match status" value="1"/>
</dbReference>
<protein>
    <recommendedName>
        <fullName evidence="3">HTH CENPB-type domain-containing protein</fullName>
    </recommendedName>
</protein>
<reference evidence="4" key="1">
    <citation type="submission" date="2023-01" db="EMBL/GenBank/DDBJ databases">
        <authorList>
            <person name="Van Ghelder C."/>
            <person name="Rancurel C."/>
        </authorList>
    </citation>
    <scope>NUCLEOTIDE SEQUENCE</scope>
    <source>
        <strain evidence="4">CNCM I-4278</strain>
    </source>
</reference>
<comment type="caution">
    <text evidence="4">The sequence shown here is derived from an EMBL/GenBank/DDBJ whole genome shotgun (WGS) entry which is preliminary data.</text>
</comment>
<dbReference type="PANTHER" id="PTHR19303:SF74">
    <property type="entry name" value="POGO TRANSPOSABLE ELEMENT WITH KRAB DOMAIN"/>
    <property type="match status" value="1"/>
</dbReference>
<accession>A0A9W4UL08</accession>
<dbReference type="PANTHER" id="PTHR19303">
    <property type="entry name" value="TRANSPOSON"/>
    <property type="match status" value="1"/>
</dbReference>
<feature type="compositionally biased region" description="Basic and acidic residues" evidence="2">
    <location>
        <begin position="587"/>
        <end position="596"/>
    </location>
</feature>
<organism evidence="4 5">
    <name type="scientific">Periconia digitata</name>
    <dbReference type="NCBI Taxonomy" id="1303443"/>
    <lineage>
        <taxon>Eukaryota</taxon>
        <taxon>Fungi</taxon>
        <taxon>Dikarya</taxon>
        <taxon>Ascomycota</taxon>
        <taxon>Pezizomycotina</taxon>
        <taxon>Dothideomycetes</taxon>
        <taxon>Pleosporomycetidae</taxon>
        <taxon>Pleosporales</taxon>
        <taxon>Massarineae</taxon>
        <taxon>Periconiaceae</taxon>
        <taxon>Periconia</taxon>
    </lineage>
</organism>
<evidence type="ECO:0000256" key="1">
    <source>
        <dbReference type="ARBA" id="ARBA00023125"/>
    </source>
</evidence>
<evidence type="ECO:0000313" key="4">
    <source>
        <dbReference type="EMBL" id="CAI6338131.1"/>
    </source>
</evidence>
<dbReference type="InterPro" id="IPR006600">
    <property type="entry name" value="HTH_CenpB_DNA-bd_dom"/>
</dbReference>
<sequence length="644" mass="72386">MRTARLCVRNFGELKKRIEYNKRPTLYTYAMPGLLEVWRILLEASLNVCCAVQLLLEVESKQGEGEGYCCWPLARVHPLPLTFTSMDPASRALSQALPAGVPNTYAARSEHSSVPVSTLVHRQNGRRSREEQAQSQQYLSREEERALVLFLLLMSNLGQPVRIKFVRSLAFSIARQRSTKQQPTKPPGKNWPKAFEKRHPGLQARKVKSIDWKRHENNVYGKIVEWFNIIGQVLQDPAVLPENVYNMDETGVMLSMLGSVKVLVGKDDRRNYRGAGVKRTMVTAVECVSADGKALLPLIIWPASTHRSNWTTYKTPGWHYAHSENGYNDSKICLEWLTRVFDPQTKARANGKPRVLICDGFGSHETLEILEFCLTNNIILCRLPSHTSHKLQPCDVGPFAPLKTAYRDQVEQLNRGGIDTVGKEHFTYLYSPARDKALTPRNIRAGWAATGLYPFNPNRVLKDIPKPLAEVIIPATTITTAGAPDMVQTPITPATPVTAEALTSLHDMIKQDAYVLDETSKDRLRRRIQKLASAAQTSFAERALLKDRNQFLFQINNEAKTRRATRSVVLGKAKVMSYEDLEEAKAKRAAKDEAATRKGQRSRKRKEPASEGPLPTSKAARTSKVTAPDKITATPWRAPVARMY</sequence>
<dbReference type="InterPro" id="IPR050863">
    <property type="entry name" value="CenT-Element_Derived"/>
</dbReference>
<dbReference type="InterPro" id="IPR004875">
    <property type="entry name" value="DDE_SF_endonuclease_dom"/>
</dbReference>
<gene>
    <name evidence="4" type="ORF">PDIGIT_LOCUS11256</name>
</gene>
<dbReference type="Gene3D" id="3.30.420.10">
    <property type="entry name" value="Ribonuclease H-like superfamily/Ribonuclease H"/>
    <property type="match status" value="1"/>
</dbReference>
<dbReference type="Proteomes" id="UP001152607">
    <property type="component" value="Unassembled WGS sequence"/>
</dbReference>
<evidence type="ECO:0000256" key="2">
    <source>
        <dbReference type="SAM" id="MobiDB-lite"/>
    </source>
</evidence>
<dbReference type="GO" id="GO:0003677">
    <property type="term" value="F:DNA binding"/>
    <property type="evidence" value="ECO:0007669"/>
    <property type="project" value="UniProtKB-KW"/>
</dbReference>
<feature type="region of interest" description="Disordered" evidence="2">
    <location>
        <begin position="176"/>
        <end position="197"/>
    </location>
</feature>
<name>A0A9W4UL08_9PLEO</name>
<evidence type="ECO:0000313" key="5">
    <source>
        <dbReference type="Proteomes" id="UP001152607"/>
    </source>
</evidence>
<dbReference type="AlphaFoldDB" id="A0A9W4UL08"/>
<dbReference type="EMBL" id="CAOQHR010000008">
    <property type="protein sequence ID" value="CAI6338131.1"/>
    <property type="molecule type" value="Genomic_DNA"/>
</dbReference>
<feature type="region of interest" description="Disordered" evidence="2">
    <location>
        <begin position="106"/>
        <end position="137"/>
    </location>
</feature>
<keyword evidence="1" id="KW-0238">DNA-binding</keyword>
<dbReference type="OrthoDB" id="4357141at2759"/>
<dbReference type="Pfam" id="PF03184">
    <property type="entry name" value="DDE_1"/>
    <property type="match status" value="1"/>
</dbReference>
<dbReference type="GO" id="GO:0005634">
    <property type="term" value="C:nucleus"/>
    <property type="evidence" value="ECO:0007669"/>
    <property type="project" value="TreeGrafter"/>
</dbReference>
<dbReference type="Pfam" id="PF03221">
    <property type="entry name" value="HTH_Tnp_Tc5"/>
    <property type="match status" value="1"/>
</dbReference>
<keyword evidence="5" id="KW-1185">Reference proteome</keyword>
<dbReference type="InterPro" id="IPR036397">
    <property type="entry name" value="RNaseH_sf"/>
</dbReference>
<proteinExistence type="predicted"/>
<feature type="region of interest" description="Disordered" evidence="2">
    <location>
        <begin position="587"/>
        <end position="644"/>
    </location>
</feature>
<feature type="domain" description="HTH CENPB-type" evidence="3">
    <location>
        <begin position="131"/>
        <end position="205"/>
    </location>
</feature>